<dbReference type="AlphaFoldDB" id="A0A922P0W0"/>
<accession>A0A922P0W0</accession>
<dbReference type="SUPFAM" id="SSF56601">
    <property type="entry name" value="beta-lactamase/transpeptidase-like"/>
    <property type="match status" value="1"/>
</dbReference>
<proteinExistence type="predicted"/>
<dbReference type="GO" id="GO:0008658">
    <property type="term" value="F:penicillin binding"/>
    <property type="evidence" value="ECO:0007669"/>
    <property type="project" value="InterPro"/>
</dbReference>
<feature type="signal peptide" evidence="1">
    <location>
        <begin position="1"/>
        <end position="27"/>
    </location>
</feature>
<dbReference type="Gene3D" id="3.40.710.10">
    <property type="entry name" value="DD-peptidase/beta-lactamase superfamily"/>
    <property type="match status" value="1"/>
</dbReference>
<comment type="caution">
    <text evidence="3">The sequence shown here is derived from an EMBL/GenBank/DDBJ whole genome shotgun (WGS) entry which is preliminary data.</text>
</comment>
<dbReference type="RefSeq" id="WP_037169020.1">
    <property type="nucleotide sequence ID" value="NZ_CAJXID010000014.1"/>
</dbReference>
<evidence type="ECO:0000259" key="2">
    <source>
        <dbReference type="Pfam" id="PF00905"/>
    </source>
</evidence>
<dbReference type="Proteomes" id="UP000052167">
    <property type="component" value="Unassembled WGS sequence"/>
</dbReference>
<evidence type="ECO:0000256" key="1">
    <source>
        <dbReference type="SAM" id="SignalP"/>
    </source>
</evidence>
<protein>
    <submittedName>
        <fullName evidence="3">Beta-lactamase</fullName>
    </submittedName>
</protein>
<name>A0A922P0W0_9HYPH</name>
<evidence type="ECO:0000313" key="4">
    <source>
        <dbReference type="Proteomes" id="UP000052167"/>
    </source>
</evidence>
<dbReference type="EMBL" id="JOKJ01000031">
    <property type="protein sequence ID" value="KEQ03654.1"/>
    <property type="molecule type" value="Genomic_DNA"/>
</dbReference>
<dbReference type="InterPro" id="IPR012338">
    <property type="entry name" value="Beta-lactam/transpept-like"/>
</dbReference>
<feature type="chain" id="PRO_5037687100" evidence="1">
    <location>
        <begin position="28"/>
        <end position="274"/>
    </location>
</feature>
<sequence length="274" mass="30273">MILRRRSLLAATIGLSAVLGGTLPALAADPIRCTVVIDAASGEPIHREGDCDRRAYPMSTFKLPLAMMGYDAGVLEDETTPRWDYQQTFNAPKRVQKATDPTSWEAESVVWYSQELTRRLGEKAYGDYVRGFDYGNGDVAGGPGETDGLTESWLMSSLEISPDEQVAFLRRFLRGELPISERAMEMTQAITPRFAAADGWTVHGKTGAGRLRDEEGNPASDRPLGWFVGWAERDGRQVVFARLYVANRAHDQPLSPQVRDTLIEDLPGILAGRE</sequence>
<evidence type="ECO:0000313" key="3">
    <source>
        <dbReference type="EMBL" id="KEQ03654.1"/>
    </source>
</evidence>
<feature type="domain" description="Penicillin-binding protein transpeptidase" evidence="2">
    <location>
        <begin position="41"/>
        <end position="251"/>
    </location>
</feature>
<reference evidence="3 4" key="1">
    <citation type="submission" date="2014-06" db="EMBL/GenBank/DDBJ databases">
        <title>Rhizobium pelagicum/R2-400B4.</title>
        <authorList>
            <person name="Kimes N.E."/>
            <person name="Lopez-Perez M."/>
        </authorList>
    </citation>
    <scope>NUCLEOTIDE SEQUENCE [LARGE SCALE GENOMIC DNA]</scope>
    <source>
        <strain evidence="3 4">R2-400B4</strain>
    </source>
</reference>
<dbReference type="Pfam" id="PF00905">
    <property type="entry name" value="Transpeptidase"/>
    <property type="match status" value="1"/>
</dbReference>
<keyword evidence="1" id="KW-0732">Signal</keyword>
<dbReference type="OrthoDB" id="9762883at2"/>
<gene>
    <name evidence="3" type="ORF">GV68_16460</name>
</gene>
<dbReference type="InterPro" id="IPR001460">
    <property type="entry name" value="PCN-bd_Tpept"/>
</dbReference>
<dbReference type="NCBIfam" id="NF000270">
    <property type="entry name" value="bla_class_D_alt"/>
    <property type="match status" value="1"/>
</dbReference>
<organism evidence="3 4">
    <name type="scientific">Pseudorhizobium pelagicum</name>
    <dbReference type="NCBI Taxonomy" id="1509405"/>
    <lineage>
        <taxon>Bacteria</taxon>
        <taxon>Pseudomonadati</taxon>
        <taxon>Pseudomonadota</taxon>
        <taxon>Alphaproteobacteria</taxon>
        <taxon>Hyphomicrobiales</taxon>
        <taxon>Rhizobiaceae</taxon>
        <taxon>Rhizobium/Agrobacterium group</taxon>
        <taxon>Pseudorhizobium</taxon>
    </lineage>
</organism>
<keyword evidence="4" id="KW-1185">Reference proteome</keyword>